<sequence>MAARARAGIDRSNDGEGAMKAMALAVALVMGGPAVAQSTPVETSASVQALEPQIGQFFETWLREQHAPGLVYGIVRDGRLVAVRGLGTQDQQAKRPVTADTRFRIASMSKAFTALAILDLRDQGKLRLDDLAETYVPEMRGWKYATSDAPRIRIRDLLTHTAGFVDDNPWGDRQQVLTEAEFTAMLKAGVPFSRPQQSAMEYSNFGYATLGRIISNVSGKPYQRYITERILTPLGMTSTGYDVLASPPGSRAIGYRWENGAYLREPDMKDGAFGAMGGVETTASDYAKYVAWLLSAWPARDGAERGPLKRSTVREIVQGSNFAELADRRAGLGEGVCKQATAYAMGWRVIQDCDLSYVTHTGGYPGYGSVVILMPEAGVGVFAFSSRTYGAPVPPAYKVARLMKDAGLATRRPVALTPGMTTGYAAARDVWQAGDILAARDRMAMNMLMDRSAANWRAELARLHGQVGACATDTPIEPVTAMAGRFRWRCDKGDLAGSILLAPTPVPSIQELRFVAVPR</sequence>
<reference evidence="2" key="1">
    <citation type="submission" date="2022-05" db="EMBL/GenBank/DDBJ databases">
        <title>Sphingomonas sp. strain RMG20 Genome sequencing and assembly.</title>
        <authorList>
            <person name="Kim I."/>
        </authorList>
    </citation>
    <scope>NUCLEOTIDE SEQUENCE</scope>
    <source>
        <strain evidence="2">RMG20</strain>
    </source>
</reference>
<dbReference type="Gene3D" id="3.40.710.10">
    <property type="entry name" value="DD-peptidase/beta-lactamase superfamily"/>
    <property type="match status" value="1"/>
</dbReference>
<dbReference type="InterPro" id="IPR050491">
    <property type="entry name" value="AmpC-like"/>
</dbReference>
<gene>
    <name evidence="2" type="ORF">M9980_05840</name>
</gene>
<dbReference type="PANTHER" id="PTHR46825:SF9">
    <property type="entry name" value="BETA-LACTAMASE-RELATED DOMAIN-CONTAINING PROTEIN"/>
    <property type="match status" value="1"/>
</dbReference>
<dbReference type="RefSeq" id="WP_250754375.1">
    <property type="nucleotide sequence ID" value="NZ_CP098401.1"/>
</dbReference>
<proteinExistence type="predicted"/>
<evidence type="ECO:0000259" key="1">
    <source>
        <dbReference type="Pfam" id="PF00144"/>
    </source>
</evidence>
<feature type="domain" description="Beta-lactamase-related" evidence="1">
    <location>
        <begin position="59"/>
        <end position="392"/>
    </location>
</feature>
<name>A0ABY4TWD3_9SPHN</name>
<protein>
    <submittedName>
        <fullName evidence="2">Beta-lactamase family protein</fullName>
    </submittedName>
</protein>
<dbReference type="Proteomes" id="UP001055580">
    <property type="component" value="Chromosome"/>
</dbReference>
<dbReference type="SUPFAM" id="SSF56601">
    <property type="entry name" value="beta-lactamase/transpeptidase-like"/>
    <property type="match status" value="1"/>
</dbReference>
<dbReference type="Pfam" id="PF00144">
    <property type="entry name" value="Beta-lactamase"/>
    <property type="match status" value="1"/>
</dbReference>
<keyword evidence="3" id="KW-1185">Reference proteome</keyword>
<evidence type="ECO:0000313" key="3">
    <source>
        <dbReference type="Proteomes" id="UP001055580"/>
    </source>
</evidence>
<dbReference type="PANTHER" id="PTHR46825">
    <property type="entry name" value="D-ALANYL-D-ALANINE-CARBOXYPEPTIDASE/ENDOPEPTIDASE AMPH"/>
    <property type="match status" value="1"/>
</dbReference>
<dbReference type="InterPro" id="IPR001466">
    <property type="entry name" value="Beta-lactam-related"/>
</dbReference>
<accession>A0ABY4TWD3</accession>
<evidence type="ECO:0000313" key="2">
    <source>
        <dbReference type="EMBL" id="URW76724.1"/>
    </source>
</evidence>
<organism evidence="2 3">
    <name type="scientific">Sphingomonas donggukensis</name>
    <dbReference type="NCBI Taxonomy" id="2949093"/>
    <lineage>
        <taxon>Bacteria</taxon>
        <taxon>Pseudomonadati</taxon>
        <taxon>Pseudomonadota</taxon>
        <taxon>Alphaproteobacteria</taxon>
        <taxon>Sphingomonadales</taxon>
        <taxon>Sphingomonadaceae</taxon>
        <taxon>Sphingomonas</taxon>
    </lineage>
</organism>
<dbReference type="InterPro" id="IPR012338">
    <property type="entry name" value="Beta-lactam/transpept-like"/>
</dbReference>
<dbReference type="EMBL" id="CP098401">
    <property type="protein sequence ID" value="URW76724.1"/>
    <property type="molecule type" value="Genomic_DNA"/>
</dbReference>